<dbReference type="PROSITE" id="PS51733">
    <property type="entry name" value="BPL_LPL_CATALYTIC"/>
    <property type="match status" value="1"/>
</dbReference>
<protein>
    <submittedName>
        <fullName evidence="2">Biotin--[acetyl-CoA-carboxylase] ligase</fullName>
        <ecNumber evidence="2">6.3.4.15</ecNumber>
    </submittedName>
</protein>
<dbReference type="InterPro" id="IPR004408">
    <property type="entry name" value="Biotin_CoA_COase_ligase"/>
</dbReference>
<dbReference type="OrthoDB" id="9807064at2"/>
<dbReference type="STRING" id="1122973.GCA_000379925_01334"/>
<dbReference type="Proteomes" id="UP000297225">
    <property type="component" value="Unassembled WGS sequence"/>
</dbReference>
<dbReference type="EMBL" id="SPNC01000006">
    <property type="protein sequence ID" value="TFH97183.1"/>
    <property type="molecule type" value="Genomic_DNA"/>
</dbReference>
<dbReference type="RefSeq" id="WP_134848978.1">
    <property type="nucleotide sequence ID" value="NZ_CP197400.1"/>
</dbReference>
<dbReference type="Pfam" id="PF03099">
    <property type="entry name" value="BPL_LplA_LipB"/>
    <property type="match status" value="1"/>
</dbReference>
<dbReference type="GeneID" id="66797346"/>
<dbReference type="GO" id="GO:0005737">
    <property type="term" value="C:cytoplasm"/>
    <property type="evidence" value="ECO:0007669"/>
    <property type="project" value="TreeGrafter"/>
</dbReference>
<name>A0A4Y8WRK5_9PORP</name>
<dbReference type="EC" id="6.3.4.15" evidence="2"/>
<organism evidence="2 3">
    <name type="scientific">Porphyromonas levii</name>
    <dbReference type="NCBI Taxonomy" id="28114"/>
    <lineage>
        <taxon>Bacteria</taxon>
        <taxon>Pseudomonadati</taxon>
        <taxon>Bacteroidota</taxon>
        <taxon>Bacteroidia</taxon>
        <taxon>Bacteroidales</taxon>
        <taxon>Porphyromonadaceae</taxon>
        <taxon>Porphyromonas</taxon>
    </lineage>
</organism>
<evidence type="ECO:0000313" key="2">
    <source>
        <dbReference type="EMBL" id="TFH97183.1"/>
    </source>
</evidence>
<keyword evidence="3" id="KW-1185">Reference proteome</keyword>
<dbReference type="GO" id="GO:0004077">
    <property type="term" value="F:biotin--[biotin carboxyl-carrier protein] ligase activity"/>
    <property type="evidence" value="ECO:0007669"/>
    <property type="project" value="UniProtKB-EC"/>
</dbReference>
<keyword evidence="1 2" id="KW-0436">Ligase</keyword>
<dbReference type="CDD" id="cd16442">
    <property type="entry name" value="BPL"/>
    <property type="match status" value="1"/>
</dbReference>
<proteinExistence type="predicted"/>
<dbReference type="PANTHER" id="PTHR12835:SF5">
    <property type="entry name" value="BIOTIN--PROTEIN LIGASE"/>
    <property type="match status" value="1"/>
</dbReference>
<accession>A0A4Y8WRK5</accession>
<dbReference type="SUPFAM" id="SSF55681">
    <property type="entry name" value="Class II aaRS and biotin synthetases"/>
    <property type="match status" value="1"/>
</dbReference>
<reference evidence="2 3" key="1">
    <citation type="submission" date="2019-03" db="EMBL/GenBank/DDBJ databases">
        <title>Porphyromonas levii Isolated from the Uterus of Dairy Cows.</title>
        <authorList>
            <person name="Francis A.M."/>
        </authorList>
    </citation>
    <scope>NUCLEOTIDE SEQUENCE [LARGE SCALE GENOMIC DNA]</scope>
    <source>
        <strain evidence="2 3">AF5678</strain>
    </source>
</reference>
<gene>
    <name evidence="2" type="ORF">E4P47_00905</name>
</gene>
<sequence>MELIHLPEVGSTNNYLRQMLEQQPELPEYTIVDAYAQTEGRGQRGNSWESNAGENISCSILLRPNLPEEAFTFDLNIVVSLALHDALSRYLAPESIQIKWPNDIIVGHNKKIAGILIENEWLGSQLEYSIIGIGLNVRQTAFGEYHPVATSLALEGAQLPLHYEEWHPTLIAQIASSMQARQELLGTQLHELRQEYHSRLLGLGEERSYTLPDGTQFLGTIRCVRPNGLLEINTPQGIHHYHFKEIRMLL</sequence>
<comment type="caution">
    <text evidence="2">The sequence shown here is derived from an EMBL/GenBank/DDBJ whole genome shotgun (WGS) entry which is preliminary data.</text>
</comment>
<evidence type="ECO:0000313" key="3">
    <source>
        <dbReference type="Proteomes" id="UP000297225"/>
    </source>
</evidence>
<dbReference type="Gene3D" id="3.30.930.10">
    <property type="entry name" value="Bira Bifunctional Protein, Domain 2"/>
    <property type="match status" value="1"/>
</dbReference>
<evidence type="ECO:0000256" key="1">
    <source>
        <dbReference type="ARBA" id="ARBA00022598"/>
    </source>
</evidence>
<dbReference type="PANTHER" id="PTHR12835">
    <property type="entry name" value="BIOTIN PROTEIN LIGASE"/>
    <property type="match status" value="1"/>
</dbReference>
<dbReference type="AlphaFoldDB" id="A0A4Y8WRK5"/>
<dbReference type="NCBIfam" id="TIGR00121">
    <property type="entry name" value="birA_ligase"/>
    <property type="match status" value="1"/>
</dbReference>
<dbReference type="InterPro" id="IPR004143">
    <property type="entry name" value="BPL_LPL_catalytic"/>
</dbReference>
<dbReference type="InterPro" id="IPR045864">
    <property type="entry name" value="aa-tRNA-synth_II/BPL/LPL"/>
</dbReference>